<sequence>MLLSVPGVHADGVERSEALMTVTVSTPWQLQGCPECGVAAPSRGRTRRVLHDVPHGDVRVHVI</sequence>
<dbReference type="EMBL" id="BSUM01000001">
    <property type="protein sequence ID" value="GMA33192.1"/>
    <property type="molecule type" value="Genomic_DNA"/>
</dbReference>
<reference evidence="1" key="1">
    <citation type="journal article" date="2014" name="Int. J. Syst. Evol. Microbiol.">
        <title>Complete genome sequence of Corynebacterium casei LMG S-19264T (=DSM 44701T), isolated from a smear-ripened cheese.</title>
        <authorList>
            <consortium name="US DOE Joint Genome Institute (JGI-PGF)"/>
            <person name="Walter F."/>
            <person name="Albersmeier A."/>
            <person name="Kalinowski J."/>
            <person name="Ruckert C."/>
        </authorList>
    </citation>
    <scope>NUCLEOTIDE SEQUENCE</scope>
    <source>
        <strain evidence="1">NBRC 112290</strain>
    </source>
</reference>
<evidence type="ECO:0008006" key="3">
    <source>
        <dbReference type="Google" id="ProtNLM"/>
    </source>
</evidence>
<accession>A0AA38CWK6</accession>
<name>A0AA38CWK6_9MICO</name>
<gene>
    <name evidence="1" type="ORF">GCM10025875_31840</name>
</gene>
<protein>
    <recommendedName>
        <fullName evidence="3">ISL3 family transposase</fullName>
    </recommendedName>
</protein>
<dbReference type="AlphaFoldDB" id="A0AA38CWK6"/>
<proteinExistence type="predicted"/>
<evidence type="ECO:0000313" key="2">
    <source>
        <dbReference type="Proteomes" id="UP001157161"/>
    </source>
</evidence>
<comment type="caution">
    <text evidence="1">The sequence shown here is derived from an EMBL/GenBank/DDBJ whole genome shotgun (WGS) entry which is preliminary data.</text>
</comment>
<evidence type="ECO:0000313" key="1">
    <source>
        <dbReference type="EMBL" id="GMA33192.1"/>
    </source>
</evidence>
<keyword evidence="2" id="KW-1185">Reference proteome</keyword>
<reference evidence="1" key="2">
    <citation type="submission" date="2023-02" db="EMBL/GenBank/DDBJ databases">
        <authorList>
            <person name="Sun Q."/>
            <person name="Mori K."/>
        </authorList>
    </citation>
    <scope>NUCLEOTIDE SEQUENCE</scope>
    <source>
        <strain evidence="1">NBRC 112290</strain>
    </source>
</reference>
<organism evidence="1 2">
    <name type="scientific">Litorihabitans aurantiacus</name>
    <dbReference type="NCBI Taxonomy" id="1930061"/>
    <lineage>
        <taxon>Bacteria</taxon>
        <taxon>Bacillati</taxon>
        <taxon>Actinomycetota</taxon>
        <taxon>Actinomycetes</taxon>
        <taxon>Micrococcales</taxon>
        <taxon>Beutenbergiaceae</taxon>
        <taxon>Litorihabitans</taxon>
    </lineage>
</organism>
<dbReference type="Proteomes" id="UP001157161">
    <property type="component" value="Unassembled WGS sequence"/>
</dbReference>